<name>A0A8J5WK70_ZIZPA</name>
<reference evidence="3" key="2">
    <citation type="submission" date="2021-02" db="EMBL/GenBank/DDBJ databases">
        <authorList>
            <person name="Kimball J.A."/>
            <person name="Haas M.W."/>
            <person name="Macchietto M."/>
            <person name="Kono T."/>
            <person name="Duquette J."/>
            <person name="Shao M."/>
        </authorList>
    </citation>
    <scope>NUCLEOTIDE SEQUENCE</scope>
    <source>
        <tissue evidence="3">Fresh leaf tissue</tissue>
    </source>
</reference>
<keyword evidence="4" id="KW-1185">Reference proteome</keyword>
<gene>
    <name evidence="3" type="ORF">GUJ93_ZPchr0011g28158</name>
</gene>
<organism evidence="3 4">
    <name type="scientific">Zizania palustris</name>
    <name type="common">Northern wild rice</name>
    <dbReference type="NCBI Taxonomy" id="103762"/>
    <lineage>
        <taxon>Eukaryota</taxon>
        <taxon>Viridiplantae</taxon>
        <taxon>Streptophyta</taxon>
        <taxon>Embryophyta</taxon>
        <taxon>Tracheophyta</taxon>
        <taxon>Spermatophyta</taxon>
        <taxon>Magnoliopsida</taxon>
        <taxon>Liliopsida</taxon>
        <taxon>Poales</taxon>
        <taxon>Poaceae</taxon>
        <taxon>BOP clade</taxon>
        <taxon>Oryzoideae</taxon>
        <taxon>Oryzeae</taxon>
        <taxon>Zizaniinae</taxon>
        <taxon>Zizania</taxon>
    </lineage>
</organism>
<proteinExistence type="predicted"/>
<sequence length="281" mass="29761">MASDRVEVDTARPFRSVKEAVAVFGELILVGDGRSSKLNGNANAAAAIVMSNAMHEASSGSSGATLPPDIMEADRAEEDDDPPAVVPMYSAPSSPPSQPSPNEEADDERGGEDEEAAAGVMVMRSVKKLEADVAETRQEVAQLKKRGAEMEMAVESLNAQLQRGLSKLGEMEDDRTAASRRSVGGDTDLTVGTFRSERWGWGGDKATGASSGTYEYLPSFSHALSLGEVDDGELVGGRRRKASKVKPIIPLIGDIIFSKKKSTKDKGDGFYSSGDLYSVLG</sequence>
<feature type="coiled-coil region" evidence="1">
    <location>
        <begin position="126"/>
        <end position="174"/>
    </location>
</feature>
<evidence type="ECO:0000256" key="1">
    <source>
        <dbReference type="SAM" id="Coils"/>
    </source>
</evidence>
<comment type="caution">
    <text evidence="3">The sequence shown here is derived from an EMBL/GenBank/DDBJ whole genome shotgun (WGS) entry which is preliminary data.</text>
</comment>
<protein>
    <recommendedName>
        <fullName evidence="5">WEB family protein</fullName>
    </recommendedName>
</protein>
<evidence type="ECO:0008006" key="5">
    <source>
        <dbReference type="Google" id="ProtNLM"/>
    </source>
</evidence>
<reference evidence="3" key="1">
    <citation type="journal article" date="2021" name="bioRxiv">
        <title>Whole Genome Assembly and Annotation of Northern Wild Rice, Zizania palustris L., Supports a Whole Genome Duplication in the Zizania Genus.</title>
        <authorList>
            <person name="Haas M."/>
            <person name="Kono T."/>
            <person name="Macchietto M."/>
            <person name="Millas R."/>
            <person name="McGilp L."/>
            <person name="Shao M."/>
            <person name="Duquette J."/>
            <person name="Hirsch C.N."/>
            <person name="Kimball J."/>
        </authorList>
    </citation>
    <scope>NUCLEOTIDE SEQUENCE</scope>
    <source>
        <tissue evidence="3">Fresh leaf tissue</tissue>
    </source>
</reference>
<keyword evidence="1" id="KW-0175">Coiled coil</keyword>
<accession>A0A8J5WK70</accession>
<feature type="region of interest" description="Disordered" evidence="2">
    <location>
        <begin position="57"/>
        <end position="115"/>
    </location>
</feature>
<evidence type="ECO:0000256" key="2">
    <source>
        <dbReference type="SAM" id="MobiDB-lite"/>
    </source>
</evidence>
<evidence type="ECO:0000313" key="3">
    <source>
        <dbReference type="EMBL" id="KAG8091081.1"/>
    </source>
</evidence>
<dbReference type="EMBL" id="JAAALK010000081">
    <property type="protein sequence ID" value="KAG8091081.1"/>
    <property type="molecule type" value="Genomic_DNA"/>
</dbReference>
<feature type="compositionally biased region" description="Acidic residues" evidence="2">
    <location>
        <begin position="103"/>
        <end position="115"/>
    </location>
</feature>
<dbReference type="OrthoDB" id="685187at2759"/>
<feature type="region of interest" description="Disordered" evidence="2">
    <location>
        <begin position="261"/>
        <end position="281"/>
    </location>
</feature>
<evidence type="ECO:0000313" key="4">
    <source>
        <dbReference type="Proteomes" id="UP000729402"/>
    </source>
</evidence>
<dbReference type="AlphaFoldDB" id="A0A8J5WK70"/>
<dbReference type="Proteomes" id="UP000729402">
    <property type="component" value="Unassembled WGS sequence"/>
</dbReference>